<dbReference type="InterPro" id="IPR028081">
    <property type="entry name" value="Leu-bd"/>
</dbReference>
<evidence type="ECO:0000256" key="3">
    <source>
        <dbReference type="ARBA" id="ARBA00022970"/>
    </source>
</evidence>
<dbReference type="OrthoDB" id="7210494at2"/>
<feature type="signal peptide" evidence="4">
    <location>
        <begin position="1"/>
        <end position="19"/>
    </location>
</feature>
<dbReference type="AlphaFoldDB" id="A0A1G8LAM2"/>
<dbReference type="GO" id="GO:0006865">
    <property type="term" value="P:amino acid transport"/>
    <property type="evidence" value="ECO:0007669"/>
    <property type="project" value="UniProtKB-KW"/>
</dbReference>
<gene>
    <name evidence="6" type="ORF">SAMN04487993_100651</name>
</gene>
<dbReference type="Gene3D" id="3.40.50.2300">
    <property type="match status" value="2"/>
</dbReference>
<dbReference type="InterPro" id="IPR051010">
    <property type="entry name" value="BCAA_transport"/>
</dbReference>
<evidence type="ECO:0000256" key="1">
    <source>
        <dbReference type="ARBA" id="ARBA00010062"/>
    </source>
</evidence>
<evidence type="ECO:0000313" key="7">
    <source>
        <dbReference type="Proteomes" id="UP000199093"/>
    </source>
</evidence>
<dbReference type="SUPFAM" id="SSF53822">
    <property type="entry name" value="Periplasmic binding protein-like I"/>
    <property type="match status" value="1"/>
</dbReference>
<keyword evidence="7" id="KW-1185">Reference proteome</keyword>
<dbReference type="EMBL" id="FNEJ01000006">
    <property type="protein sequence ID" value="SDI52547.1"/>
    <property type="molecule type" value="Genomic_DNA"/>
</dbReference>
<feature type="domain" description="Leucine-binding protein" evidence="5">
    <location>
        <begin position="52"/>
        <end position="380"/>
    </location>
</feature>
<sequence>MFAVLSRARKALRPIATLAAVGFIAACDVAPLTDLSSGSSTSGGPSIEPGQPVRVALLVPRSDPGAGAIARDLENAARLAIADLDGAQIDLAVYDTGGSPARAAAEAQRAVDEGARIILGPLRGEVAVEASKVVSDEGVNVLSFSNNPSIAGGNLFILGPTFVNTADRLMAYGKRQGIDSVAILHSQDVPGEFGKTAIQQAASANGVSVATVQGYPLSMEGVTETARAMGGVIEQSGAESVFISTDATNAAMPILLQMMPEAGVAPAQVQYVGLTRWDVAPQLFSFPGAQGAWFAMPDQSTQRNFNSRYRAAYGADPHPLAGLAFDGIAAIGALVEQGRRDALTGRALTQGAGFQGTGGVFRLKTNGTNERGLAVATVQNNQVTILDPAPSSFSGAGF</sequence>
<comment type="similarity">
    <text evidence="1">Belongs to the leucine-binding protein family.</text>
</comment>
<evidence type="ECO:0000259" key="5">
    <source>
        <dbReference type="Pfam" id="PF13458"/>
    </source>
</evidence>
<proteinExistence type="inferred from homology"/>
<dbReference type="PANTHER" id="PTHR30483">
    <property type="entry name" value="LEUCINE-SPECIFIC-BINDING PROTEIN"/>
    <property type="match status" value="1"/>
</dbReference>
<keyword evidence="3" id="KW-0813">Transport</keyword>
<protein>
    <submittedName>
        <fullName evidence="6">Amino acid/amide ABC transporter substrate-binding protein, HAAT family (TC 3.A.1.4.-)</fullName>
    </submittedName>
</protein>
<dbReference type="Proteomes" id="UP000199093">
    <property type="component" value="Unassembled WGS sequence"/>
</dbReference>
<evidence type="ECO:0000256" key="2">
    <source>
        <dbReference type="ARBA" id="ARBA00022729"/>
    </source>
</evidence>
<evidence type="ECO:0000256" key="4">
    <source>
        <dbReference type="SAM" id="SignalP"/>
    </source>
</evidence>
<keyword evidence="3" id="KW-0029">Amino-acid transport</keyword>
<name>A0A1G8LAM2_9RHOB</name>
<dbReference type="PANTHER" id="PTHR30483:SF6">
    <property type="entry name" value="PERIPLASMIC BINDING PROTEIN OF ABC TRANSPORTER FOR NATURAL AMINO ACIDS"/>
    <property type="match status" value="1"/>
</dbReference>
<dbReference type="PROSITE" id="PS51257">
    <property type="entry name" value="PROKAR_LIPOPROTEIN"/>
    <property type="match status" value="1"/>
</dbReference>
<dbReference type="InterPro" id="IPR028082">
    <property type="entry name" value="Peripla_BP_I"/>
</dbReference>
<accession>A0A1G8LAM2</accession>
<reference evidence="7" key="1">
    <citation type="submission" date="2016-10" db="EMBL/GenBank/DDBJ databases">
        <authorList>
            <person name="Varghese N."/>
            <person name="Submissions S."/>
        </authorList>
    </citation>
    <scope>NUCLEOTIDE SEQUENCE [LARGE SCALE GENOMIC DNA]</scope>
    <source>
        <strain evidence="7">DSM 26424</strain>
    </source>
</reference>
<dbReference type="STRING" id="555512.SAMN04487993_100651"/>
<dbReference type="Pfam" id="PF13458">
    <property type="entry name" value="Peripla_BP_6"/>
    <property type="match status" value="1"/>
</dbReference>
<keyword evidence="2 4" id="KW-0732">Signal</keyword>
<dbReference type="RefSeq" id="WP_089845780.1">
    <property type="nucleotide sequence ID" value="NZ_FNEJ01000006.1"/>
</dbReference>
<dbReference type="CDD" id="cd06339">
    <property type="entry name" value="PBP1_YraM_LppC_lipoprotein-like"/>
    <property type="match status" value="1"/>
</dbReference>
<evidence type="ECO:0000313" key="6">
    <source>
        <dbReference type="EMBL" id="SDI52547.1"/>
    </source>
</evidence>
<organism evidence="6 7">
    <name type="scientific">Salipiger marinus</name>
    <dbReference type="NCBI Taxonomy" id="555512"/>
    <lineage>
        <taxon>Bacteria</taxon>
        <taxon>Pseudomonadati</taxon>
        <taxon>Pseudomonadota</taxon>
        <taxon>Alphaproteobacteria</taxon>
        <taxon>Rhodobacterales</taxon>
        <taxon>Roseobacteraceae</taxon>
        <taxon>Salipiger</taxon>
    </lineage>
</organism>
<feature type="chain" id="PRO_5011432602" evidence="4">
    <location>
        <begin position="20"/>
        <end position="398"/>
    </location>
</feature>